<protein>
    <submittedName>
        <fullName evidence="1">NodO</fullName>
    </submittedName>
</protein>
<evidence type="ECO:0000313" key="1">
    <source>
        <dbReference type="EMBL" id="CDZ54597.1"/>
    </source>
</evidence>
<organism evidence="1 2">
    <name type="scientific">Neorhizobium galegae bv. officinalis</name>
    <dbReference type="NCBI Taxonomy" id="323656"/>
    <lineage>
        <taxon>Bacteria</taxon>
        <taxon>Pseudomonadati</taxon>
        <taxon>Pseudomonadota</taxon>
        <taxon>Alphaproteobacteria</taxon>
        <taxon>Hyphomicrobiales</taxon>
        <taxon>Rhizobiaceae</taxon>
        <taxon>Rhizobium/Agrobacterium group</taxon>
        <taxon>Neorhizobium</taxon>
    </lineage>
</organism>
<accession>A0A0T7H571</accession>
<evidence type="ECO:0000313" key="2">
    <source>
        <dbReference type="Proteomes" id="UP000039660"/>
    </source>
</evidence>
<name>A0A0T7H571_NEOGA</name>
<proteinExistence type="predicted"/>
<dbReference type="EMBL" id="CCRK01000023">
    <property type="protein sequence ID" value="CDZ54597.1"/>
    <property type="molecule type" value="Genomic_DNA"/>
</dbReference>
<dbReference type="Proteomes" id="UP000039660">
    <property type="component" value="Unassembled WGS sequence"/>
</dbReference>
<feature type="non-terminal residue" evidence="1">
    <location>
        <position position="17"/>
    </location>
</feature>
<sequence>MKIDGDHRGNNISGTDG</sequence>
<dbReference type="AlphaFoldDB" id="A0A0T7H571"/>
<reference evidence="1 2" key="1">
    <citation type="submission" date="2014-08" db="EMBL/GenBank/DDBJ databases">
        <authorList>
            <person name="Chen Y.-H."/>
        </authorList>
    </citation>
    <scope>NUCLEOTIDE SEQUENCE [LARGE SCALE GENOMIC DNA]</scope>
</reference>
<gene>
    <name evidence="1" type="primary">nodO</name>
    <name evidence="1" type="ORF">NGAL_HAMBI1189_55880</name>
</gene>